<gene>
    <name evidence="2" type="ORF">RUM44_000712</name>
</gene>
<comment type="caution">
    <text evidence="2">The sequence shown here is derived from an EMBL/GenBank/DDBJ whole genome shotgun (WGS) entry which is preliminary data.</text>
</comment>
<keyword evidence="1" id="KW-0732">Signal</keyword>
<dbReference type="SUPFAM" id="SSF53822">
    <property type="entry name" value="Periplasmic binding protein-like I"/>
    <property type="match status" value="1"/>
</dbReference>
<reference evidence="2 3" key="1">
    <citation type="submission" date="2023-09" db="EMBL/GenBank/DDBJ databases">
        <title>Genomes of two closely related lineages of the louse Polyplax serrata with different host specificities.</title>
        <authorList>
            <person name="Martinu J."/>
            <person name="Tarabai H."/>
            <person name="Stefka J."/>
            <person name="Hypsa V."/>
        </authorList>
    </citation>
    <scope>NUCLEOTIDE SEQUENCE [LARGE SCALE GENOMIC DNA]</scope>
    <source>
        <strain evidence="2">98ZLc_SE</strain>
    </source>
</reference>
<dbReference type="EMBL" id="JAWJWF010000003">
    <property type="protein sequence ID" value="KAK6635461.1"/>
    <property type="molecule type" value="Genomic_DNA"/>
</dbReference>
<dbReference type="Gene3D" id="3.40.50.2300">
    <property type="match status" value="1"/>
</dbReference>
<dbReference type="InterPro" id="IPR028082">
    <property type="entry name" value="Peripla_BP_I"/>
</dbReference>
<dbReference type="Proteomes" id="UP001359485">
    <property type="component" value="Unassembled WGS sequence"/>
</dbReference>
<evidence type="ECO:0000313" key="3">
    <source>
        <dbReference type="Proteomes" id="UP001359485"/>
    </source>
</evidence>
<name>A0ABR1B8E2_POLSC</name>
<feature type="signal peptide" evidence="1">
    <location>
        <begin position="1"/>
        <end position="16"/>
    </location>
</feature>
<feature type="chain" id="PRO_5045672477" evidence="1">
    <location>
        <begin position="17"/>
        <end position="146"/>
    </location>
</feature>
<sequence>MLTCFVILYLTPTVLGLTNDLLRSHIYQVNESSGPTVSRHNPLKSIWRSGYGREERTCRNVLDGDSPLVTPRIVRLAVIAPSDPNHEQALPKILPSIYLAVRAVSHPETGILPGWDIQVRYRDSNCSSTVGPLAAVEFYINSSVGN</sequence>
<accession>A0ABR1B8E2</accession>
<evidence type="ECO:0000256" key="1">
    <source>
        <dbReference type="SAM" id="SignalP"/>
    </source>
</evidence>
<keyword evidence="3" id="KW-1185">Reference proteome</keyword>
<proteinExistence type="predicted"/>
<protein>
    <submittedName>
        <fullName evidence="2">Uncharacterized protein</fullName>
    </submittedName>
</protein>
<organism evidence="2 3">
    <name type="scientific">Polyplax serrata</name>
    <name type="common">Common mouse louse</name>
    <dbReference type="NCBI Taxonomy" id="468196"/>
    <lineage>
        <taxon>Eukaryota</taxon>
        <taxon>Metazoa</taxon>
        <taxon>Ecdysozoa</taxon>
        <taxon>Arthropoda</taxon>
        <taxon>Hexapoda</taxon>
        <taxon>Insecta</taxon>
        <taxon>Pterygota</taxon>
        <taxon>Neoptera</taxon>
        <taxon>Paraneoptera</taxon>
        <taxon>Psocodea</taxon>
        <taxon>Troctomorpha</taxon>
        <taxon>Phthiraptera</taxon>
        <taxon>Anoplura</taxon>
        <taxon>Polyplacidae</taxon>
        <taxon>Polyplax</taxon>
    </lineage>
</organism>
<evidence type="ECO:0000313" key="2">
    <source>
        <dbReference type="EMBL" id="KAK6635461.1"/>
    </source>
</evidence>